<feature type="domain" description="PpiC" evidence="7">
    <location>
        <begin position="114"/>
        <end position="212"/>
    </location>
</feature>
<evidence type="ECO:0000259" key="7">
    <source>
        <dbReference type="PROSITE" id="PS50198"/>
    </source>
</evidence>
<comment type="catalytic activity">
    <reaction evidence="1">
        <text>[protein]-peptidylproline (omega=180) = [protein]-peptidylproline (omega=0)</text>
        <dbReference type="Rhea" id="RHEA:16237"/>
        <dbReference type="Rhea" id="RHEA-COMP:10747"/>
        <dbReference type="Rhea" id="RHEA-COMP:10748"/>
        <dbReference type="ChEBI" id="CHEBI:83833"/>
        <dbReference type="ChEBI" id="CHEBI:83834"/>
        <dbReference type="EC" id="5.2.1.8"/>
    </reaction>
</comment>
<evidence type="ECO:0000256" key="5">
    <source>
        <dbReference type="ARBA" id="ARBA00023235"/>
    </source>
</evidence>
<keyword evidence="3" id="KW-0732">Signal</keyword>
<evidence type="ECO:0000256" key="6">
    <source>
        <dbReference type="PROSITE-ProRule" id="PRU00278"/>
    </source>
</evidence>
<evidence type="ECO:0000313" key="9">
    <source>
        <dbReference type="Proteomes" id="UP000267249"/>
    </source>
</evidence>
<dbReference type="SUPFAM" id="SSF54534">
    <property type="entry name" value="FKBP-like"/>
    <property type="match status" value="1"/>
</dbReference>
<accession>A0AAN1UVH8</accession>
<name>A0AAN1UVH8_SYNEL</name>
<keyword evidence="4 6" id="KW-0697">Rotamase</keyword>
<dbReference type="PROSITE" id="PS50198">
    <property type="entry name" value="PPIC_PPIASE_2"/>
    <property type="match status" value="1"/>
</dbReference>
<dbReference type="EMBL" id="CP030139">
    <property type="protein sequence ID" value="AZB73718.1"/>
    <property type="molecule type" value="Genomic_DNA"/>
</dbReference>
<dbReference type="SUPFAM" id="SSF109998">
    <property type="entry name" value="Triger factor/SurA peptide-binding domain-like"/>
    <property type="match status" value="1"/>
</dbReference>
<evidence type="ECO:0000313" key="8">
    <source>
        <dbReference type="EMBL" id="AZB73718.1"/>
    </source>
</evidence>
<gene>
    <name evidence="8" type="ORF">DOP62_10065</name>
</gene>
<proteinExistence type="predicted"/>
<protein>
    <recommendedName>
        <fullName evidence="2">peptidylprolyl isomerase</fullName>
        <ecNumber evidence="2">5.2.1.8</ecNumber>
    </recommendedName>
</protein>
<dbReference type="Gene3D" id="3.10.50.40">
    <property type="match status" value="1"/>
</dbReference>
<evidence type="ECO:0000256" key="2">
    <source>
        <dbReference type="ARBA" id="ARBA00013194"/>
    </source>
</evidence>
<dbReference type="InterPro" id="IPR050245">
    <property type="entry name" value="PrsA_foldase"/>
</dbReference>
<organism evidence="8 9">
    <name type="scientific">Synechococcus elongatus PCC 11801</name>
    <dbReference type="NCBI Taxonomy" id="2219813"/>
    <lineage>
        <taxon>Bacteria</taxon>
        <taxon>Bacillati</taxon>
        <taxon>Cyanobacteriota</taxon>
        <taxon>Cyanophyceae</taxon>
        <taxon>Synechococcales</taxon>
        <taxon>Synechococcaceae</taxon>
        <taxon>Synechococcus</taxon>
    </lineage>
</organism>
<dbReference type="Pfam" id="PF00639">
    <property type="entry name" value="Rotamase"/>
    <property type="match status" value="1"/>
</dbReference>
<dbReference type="EC" id="5.2.1.8" evidence="2"/>
<dbReference type="PANTHER" id="PTHR47245">
    <property type="entry name" value="PEPTIDYLPROLYL ISOMERASE"/>
    <property type="match status" value="1"/>
</dbReference>
<sequence>MTLASSQKPFRLVVGDREVQESDLAALLQKHQLLAELVKRIRFEQVLQGMDVQPDALEQECQAWCVQNRITPQQLPQLLAHQKISLEQWKASVENRLRLRLFQDREFGHRVENHFLKRKSQLDLVSYSLLRHSDGNLIQELYQQILHEEASFEELATQFSQGHEAKTGGKLGPVPLSQPHPALAEILRTAQLGQVLPPCTLESYWLIIRLDQLQPVAFNETIRQQMLQELFDEWLGAEVQHALNAL</sequence>
<dbReference type="Proteomes" id="UP000267249">
    <property type="component" value="Chromosome"/>
</dbReference>
<keyword evidence="5 6" id="KW-0413">Isomerase</keyword>
<dbReference type="InterPro" id="IPR027304">
    <property type="entry name" value="Trigger_fact/SurA_dom_sf"/>
</dbReference>
<evidence type="ECO:0000256" key="3">
    <source>
        <dbReference type="ARBA" id="ARBA00022729"/>
    </source>
</evidence>
<evidence type="ECO:0000256" key="1">
    <source>
        <dbReference type="ARBA" id="ARBA00000971"/>
    </source>
</evidence>
<dbReference type="InterPro" id="IPR046357">
    <property type="entry name" value="PPIase_dom_sf"/>
</dbReference>
<dbReference type="AlphaFoldDB" id="A0AAN1UVH8"/>
<reference evidence="8 9" key="1">
    <citation type="journal article" date="2018" name="Sci. Rep.">
        <title>Genome Features and Biochemical Characteristics of a Robust, Fast Growing and Naturally Transformable Cyanobacterium Synechococcus elongatus PCC 11801 Isolated from India.</title>
        <authorList>
            <person name="Jaiswal D."/>
            <person name="Sengupta A."/>
            <person name="Sohoni S."/>
            <person name="Sengupta S."/>
            <person name="Phadnavis A.G."/>
            <person name="Pakrasi H.B."/>
            <person name="Wangikar P.P."/>
        </authorList>
    </citation>
    <scope>NUCLEOTIDE SEQUENCE [LARGE SCALE GENOMIC DNA]</scope>
    <source>
        <strain evidence="8 9">PCC 11801</strain>
    </source>
</reference>
<dbReference type="RefSeq" id="WP_208673399.1">
    <property type="nucleotide sequence ID" value="NZ_CP030139.2"/>
</dbReference>
<dbReference type="GO" id="GO:0003755">
    <property type="term" value="F:peptidyl-prolyl cis-trans isomerase activity"/>
    <property type="evidence" value="ECO:0007669"/>
    <property type="project" value="UniProtKB-KW"/>
</dbReference>
<evidence type="ECO:0000256" key="4">
    <source>
        <dbReference type="ARBA" id="ARBA00023110"/>
    </source>
</evidence>
<dbReference type="InterPro" id="IPR000297">
    <property type="entry name" value="PPIase_PpiC"/>
</dbReference>
<dbReference type="PANTHER" id="PTHR47245:SF1">
    <property type="entry name" value="FOLDASE PROTEIN PRSA"/>
    <property type="match status" value="1"/>
</dbReference>